<keyword evidence="7" id="KW-0594">Phospholipid biosynthesis</keyword>
<feature type="compositionally biased region" description="Low complexity" evidence="9">
    <location>
        <begin position="45"/>
        <end position="58"/>
    </location>
</feature>
<keyword evidence="8" id="KW-1208">Phospholipid metabolism</keyword>
<evidence type="ECO:0000256" key="9">
    <source>
        <dbReference type="SAM" id="MobiDB-lite"/>
    </source>
</evidence>
<dbReference type="GO" id="GO:0005524">
    <property type="term" value="F:ATP binding"/>
    <property type="evidence" value="ECO:0007669"/>
    <property type="project" value="UniProtKB-KW"/>
</dbReference>
<keyword evidence="4" id="KW-0547">Nucleotide-binding</keyword>
<protein>
    <submittedName>
        <fullName evidence="11">Diacylglycerol kinase family lipid kinase</fullName>
    </submittedName>
</protein>
<evidence type="ECO:0000256" key="6">
    <source>
        <dbReference type="ARBA" id="ARBA00022840"/>
    </source>
</evidence>
<name>A0A5B8C3J3_9MICO</name>
<dbReference type="Gene3D" id="2.60.200.40">
    <property type="match status" value="1"/>
</dbReference>
<keyword evidence="7" id="KW-0443">Lipid metabolism</keyword>
<dbReference type="InterPro" id="IPR045540">
    <property type="entry name" value="YegS/DAGK_C"/>
</dbReference>
<evidence type="ECO:0000256" key="7">
    <source>
        <dbReference type="ARBA" id="ARBA00023209"/>
    </source>
</evidence>
<evidence type="ECO:0000256" key="2">
    <source>
        <dbReference type="ARBA" id="ARBA00005983"/>
    </source>
</evidence>
<dbReference type="EMBL" id="CP040915">
    <property type="protein sequence ID" value="QDC23855.1"/>
    <property type="molecule type" value="Genomic_DNA"/>
</dbReference>
<dbReference type="InterPro" id="IPR001206">
    <property type="entry name" value="Diacylglycerol_kinase_cat_dom"/>
</dbReference>
<evidence type="ECO:0000256" key="1">
    <source>
        <dbReference type="ARBA" id="ARBA00001946"/>
    </source>
</evidence>
<keyword evidence="3" id="KW-0808">Transferase</keyword>
<dbReference type="InterPro" id="IPR050187">
    <property type="entry name" value="Lipid_Phosphate_FormReg"/>
</dbReference>
<dbReference type="PANTHER" id="PTHR12358">
    <property type="entry name" value="SPHINGOSINE KINASE"/>
    <property type="match status" value="1"/>
</dbReference>
<evidence type="ECO:0000256" key="5">
    <source>
        <dbReference type="ARBA" id="ARBA00022777"/>
    </source>
</evidence>
<dbReference type="GO" id="GO:0016301">
    <property type="term" value="F:kinase activity"/>
    <property type="evidence" value="ECO:0007669"/>
    <property type="project" value="UniProtKB-KW"/>
</dbReference>
<dbReference type="Pfam" id="PF19279">
    <property type="entry name" value="YegS_C"/>
    <property type="match status" value="1"/>
</dbReference>
<dbReference type="KEGG" id="gyu:FE374_03700"/>
<dbReference type="InterPro" id="IPR017438">
    <property type="entry name" value="ATP-NAD_kinase_N"/>
</dbReference>
<dbReference type="Proteomes" id="UP000314616">
    <property type="component" value="Chromosome"/>
</dbReference>
<proteinExistence type="inferred from homology"/>
<evidence type="ECO:0000256" key="3">
    <source>
        <dbReference type="ARBA" id="ARBA00022679"/>
    </source>
</evidence>
<dbReference type="SUPFAM" id="SSF111331">
    <property type="entry name" value="NAD kinase/diacylglycerol kinase-like"/>
    <property type="match status" value="1"/>
</dbReference>
<feature type="compositionally biased region" description="Low complexity" evidence="9">
    <location>
        <begin position="1"/>
        <end position="13"/>
    </location>
</feature>
<gene>
    <name evidence="11" type="ORF">FE374_03700</name>
</gene>
<dbReference type="GO" id="GO:0008654">
    <property type="term" value="P:phospholipid biosynthetic process"/>
    <property type="evidence" value="ECO:0007669"/>
    <property type="project" value="UniProtKB-KW"/>
</dbReference>
<dbReference type="OrthoDB" id="3171056at2"/>
<dbReference type="Pfam" id="PF00781">
    <property type="entry name" value="DAGK_cat"/>
    <property type="match status" value="1"/>
</dbReference>
<evidence type="ECO:0000259" key="10">
    <source>
        <dbReference type="PROSITE" id="PS50146"/>
    </source>
</evidence>
<organism evidence="11 12">
    <name type="scientific">Georgenia yuyongxinii</name>
    <dbReference type="NCBI Taxonomy" id="2589797"/>
    <lineage>
        <taxon>Bacteria</taxon>
        <taxon>Bacillati</taxon>
        <taxon>Actinomycetota</taxon>
        <taxon>Actinomycetes</taxon>
        <taxon>Micrococcales</taxon>
        <taxon>Bogoriellaceae</taxon>
        <taxon>Georgenia</taxon>
    </lineage>
</organism>
<dbReference type="Gene3D" id="3.40.50.10330">
    <property type="entry name" value="Probable inorganic polyphosphate/atp-NAD kinase, domain 1"/>
    <property type="match status" value="1"/>
</dbReference>
<comment type="cofactor">
    <cofactor evidence="1">
        <name>Mg(2+)</name>
        <dbReference type="ChEBI" id="CHEBI:18420"/>
    </cofactor>
</comment>
<evidence type="ECO:0000313" key="11">
    <source>
        <dbReference type="EMBL" id="QDC23855.1"/>
    </source>
</evidence>
<dbReference type="AlphaFoldDB" id="A0A5B8C3J3"/>
<evidence type="ECO:0000256" key="8">
    <source>
        <dbReference type="ARBA" id="ARBA00023264"/>
    </source>
</evidence>
<dbReference type="PANTHER" id="PTHR12358:SF54">
    <property type="entry name" value="SPHINGOSINE KINASE RELATED PROTEIN"/>
    <property type="match status" value="1"/>
</dbReference>
<feature type="compositionally biased region" description="Basic and acidic residues" evidence="9">
    <location>
        <begin position="59"/>
        <end position="73"/>
    </location>
</feature>
<evidence type="ECO:0000313" key="12">
    <source>
        <dbReference type="Proteomes" id="UP000314616"/>
    </source>
</evidence>
<dbReference type="SMART" id="SM00046">
    <property type="entry name" value="DAGKc"/>
    <property type="match status" value="1"/>
</dbReference>
<keyword evidence="6" id="KW-0067">ATP-binding</keyword>
<accession>A0A5B8C3J3</accession>
<dbReference type="InterPro" id="IPR016064">
    <property type="entry name" value="NAD/diacylglycerol_kinase_sf"/>
</dbReference>
<keyword evidence="5 11" id="KW-0418">Kinase</keyword>
<sequence>MRAASPRPPAEASGSNGRSPQLSPPEPAPAAPTLERAHVDTNQKAVATPATAGTGAVGEHPEPADRQRVKHDGPLRTAVVVNPARVEGLDELRATIEETLAAAGWPVPLWFETTPEDPGAGQARQAVAEGAEVVFVSGGDGTVRSCVQGLAGSEAALAVLPAGTGNLLATNLGLPDDPTEGVRLAVDRGRHLLDIGEVDGQAFAVMAGMGFDAKLLEDASTTLKARVGSLAYVLSALKHLRDRPMRVQIQIDDDPPLRRRARTVVVGNVGRLQGGVRLLADAEPDNGQLDVAILAPRHLTDWVALAWGILRRHEHVPRMEVLRGSRITITSDRDQPCQLDGDVIDPRRVLAATVRPAALWLCVYQPDRSPDLAEGSPNKR</sequence>
<dbReference type="PROSITE" id="PS50146">
    <property type="entry name" value="DAGK"/>
    <property type="match status" value="1"/>
</dbReference>
<feature type="region of interest" description="Disordered" evidence="9">
    <location>
        <begin position="1"/>
        <end position="73"/>
    </location>
</feature>
<feature type="domain" description="DAGKc" evidence="10">
    <location>
        <begin position="72"/>
        <end position="202"/>
    </location>
</feature>
<evidence type="ECO:0000256" key="4">
    <source>
        <dbReference type="ARBA" id="ARBA00022741"/>
    </source>
</evidence>
<reference evidence="11 12" key="1">
    <citation type="submission" date="2019-05" db="EMBL/GenBank/DDBJ databases">
        <title>Georgenia *** sp. nov., and Georgenia *** sp. nov., isolated from the intestinal contents of plateau pika (Ochotona curzoniae) in the Qinghai-Tibet plateau of China.</title>
        <authorList>
            <person name="Tian Z."/>
        </authorList>
    </citation>
    <scope>NUCLEOTIDE SEQUENCE [LARGE SCALE GENOMIC DNA]</scope>
    <source>
        <strain evidence="11 12">Z443</strain>
    </source>
</reference>
<keyword evidence="7" id="KW-0444">Lipid biosynthesis</keyword>
<comment type="similarity">
    <text evidence="2">Belongs to the diacylglycerol/lipid kinase family.</text>
</comment>